<dbReference type="PANTHER" id="PTHR30504">
    <property type="entry name" value="GLUCANS BIOSYNTHESIS PROTEIN"/>
    <property type="match status" value="1"/>
</dbReference>
<feature type="chain" id="PRO_5003553003" evidence="3">
    <location>
        <begin position="29"/>
        <end position="175"/>
    </location>
</feature>
<keyword evidence="2 3" id="KW-0732">Signal</keyword>
<evidence type="ECO:0000256" key="1">
    <source>
        <dbReference type="ARBA" id="ARBA00004418"/>
    </source>
</evidence>
<proteinExistence type="predicted"/>
<comment type="subcellular location">
    <subcellularLocation>
        <location evidence="1">Periplasm</location>
    </subcellularLocation>
</comment>
<protein>
    <submittedName>
        <fullName evidence="5">Glucan biosynthesis protein D</fullName>
    </submittedName>
</protein>
<dbReference type="SUPFAM" id="SSF74650">
    <property type="entry name" value="Galactose mutarotase-like"/>
    <property type="match status" value="1"/>
</dbReference>
<evidence type="ECO:0000256" key="2">
    <source>
        <dbReference type="ARBA" id="ARBA00022729"/>
    </source>
</evidence>
<dbReference type="InterPro" id="IPR006311">
    <property type="entry name" value="TAT_signal"/>
</dbReference>
<evidence type="ECO:0000313" key="5">
    <source>
        <dbReference type="EMBL" id="EHP44707.1"/>
    </source>
</evidence>
<dbReference type="PANTHER" id="PTHR30504:SF3">
    <property type="entry name" value="GLUCANS BIOSYNTHESIS PROTEIN D"/>
    <property type="match status" value="1"/>
</dbReference>
<reference evidence="5 6" key="1">
    <citation type="journal article" date="2012" name="J. Bacteriol.">
        <title>De Novo Genome Project of Cupriavidus basilensis OR16.</title>
        <authorList>
            <person name="Cserhati M."/>
            <person name="Kriszt B."/>
            <person name="Szoboszlay S."/>
            <person name="Toth A."/>
            <person name="Szabo I."/>
            <person name="Tancsics A."/>
            <person name="Nagy I."/>
            <person name="Horvath B."/>
            <person name="Nagy I."/>
            <person name="Kukolya J."/>
        </authorList>
    </citation>
    <scope>NUCLEOTIDE SEQUENCE [LARGE SCALE GENOMIC DNA]</scope>
    <source>
        <strain evidence="5 6">OR16</strain>
    </source>
</reference>
<feature type="domain" description="Glucan biosynthesis periplasmic MdoG C-terminal" evidence="4">
    <location>
        <begin position="40"/>
        <end position="144"/>
    </location>
</feature>
<dbReference type="PROSITE" id="PS51318">
    <property type="entry name" value="TAT"/>
    <property type="match status" value="1"/>
</dbReference>
<dbReference type="PATRIC" id="fig|1127483.3.peg.361"/>
<evidence type="ECO:0000313" key="6">
    <source>
        <dbReference type="Proteomes" id="UP000005808"/>
    </source>
</evidence>
<dbReference type="InterPro" id="IPR007444">
    <property type="entry name" value="Glucan_biosyn_MdoG_C"/>
</dbReference>
<dbReference type="InterPro" id="IPR011013">
    <property type="entry name" value="Gal_mutarotase_sf_dom"/>
</dbReference>
<evidence type="ECO:0000259" key="4">
    <source>
        <dbReference type="Pfam" id="PF04349"/>
    </source>
</evidence>
<accession>H1RYL6</accession>
<dbReference type="GO" id="GO:0030288">
    <property type="term" value="C:outer membrane-bounded periplasmic space"/>
    <property type="evidence" value="ECO:0007669"/>
    <property type="project" value="TreeGrafter"/>
</dbReference>
<feature type="signal peptide" evidence="3">
    <location>
        <begin position="1"/>
        <end position="28"/>
    </location>
</feature>
<comment type="caution">
    <text evidence="5">The sequence shown here is derived from an EMBL/GenBank/DDBJ whole genome shotgun (WGS) entry which is preliminary data.</text>
</comment>
<name>H1RYL6_9BURK</name>
<gene>
    <name evidence="5" type="primary">mdoD</name>
    <name evidence="5" type="ORF">OR16_01750</name>
</gene>
<organism evidence="5 6">
    <name type="scientific">Cupriavidus basilensis OR16</name>
    <dbReference type="NCBI Taxonomy" id="1127483"/>
    <lineage>
        <taxon>Bacteria</taxon>
        <taxon>Pseudomonadati</taxon>
        <taxon>Pseudomonadota</taxon>
        <taxon>Betaproteobacteria</taxon>
        <taxon>Burkholderiales</taxon>
        <taxon>Burkholderiaceae</taxon>
        <taxon>Cupriavidus</taxon>
    </lineage>
</organism>
<dbReference type="Proteomes" id="UP000005808">
    <property type="component" value="Unassembled WGS sequence"/>
</dbReference>
<dbReference type="GO" id="GO:0003824">
    <property type="term" value="F:catalytic activity"/>
    <property type="evidence" value="ECO:0007669"/>
    <property type="project" value="InterPro"/>
</dbReference>
<dbReference type="GO" id="GO:0051274">
    <property type="term" value="P:beta-glucan biosynthetic process"/>
    <property type="evidence" value="ECO:0007669"/>
    <property type="project" value="TreeGrafter"/>
</dbReference>
<dbReference type="Pfam" id="PF04349">
    <property type="entry name" value="MdoG"/>
    <property type="match status" value="1"/>
</dbReference>
<sequence length="175" mass="18788">MMNRRTLLVCTTASAALAALGITPTVLAAGKIKLGDARPFSFDALIERARTLAGRPYAPPATAPAEVLAKIDYEAHGKISFKADEALFVDGPGQFPVTFFHLGNFFRQPVRMHVIDSAKGAPAAREIVYDGAYFEMPADRNGRRTIGRRSWAPHISAPSASFTSTVCPRAALPST</sequence>
<dbReference type="GO" id="GO:0030246">
    <property type="term" value="F:carbohydrate binding"/>
    <property type="evidence" value="ECO:0007669"/>
    <property type="project" value="InterPro"/>
</dbReference>
<evidence type="ECO:0000256" key="3">
    <source>
        <dbReference type="SAM" id="SignalP"/>
    </source>
</evidence>
<dbReference type="Gene3D" id="2.70.98.10">
    <property type="match status" value="1"/>
</dbReference>
<dbReference type="EMBL" id="AHJE01000003">
    <property type="protein sequence ID" value="EHP44707.1"/>
    <property type="molecule type" value="Genomic_DNA"/>
</dbReference>
<dbReference type="AlphaFoldDB" id="H1RYL6"/>
<dbReference type="InterPro" id="IPR014718">
    <property type="entry name" value="GH-type_carb-bd"/>
</dbReference>
<dbReference type="InterPro" id="IPR014438">
    <property type="entry name" value="Glucan_biosyn_MdoG/MdoD"/>
</dbReference>